<accession>A0A413IC09</accession>
<proteinExistence type="predicted"/>
<reference evidence="2 3" key="1">
    <citation type="submission" date="2018-08" db="EMBL/GenBank/DDBJ databases">
        <title>A genome reference for cultivated species of the human gut microbiota.</title>
        <authorList>
            <person name="Zou Y."/>
            <person name="Xue W."/>
            <person name="Luo G."/>
        </authorList>
    </citation>
    <scope>NUCLEOTIDE SEQUENCE [LARGE SCALE GENOMIC DNA]</scope>
    <source>
        <strain evidence="2 3">OF03-11</strain>
    </source>
</reference>
<organism evidence="2 3">
    <name type="scientific">Odoribacter splanchnicus</name>
    <dbReference type="NCBI Taxonomy" id="28118"/>
    <lineage>
        <taxon>Bacteria</taxon>
        <taxon>Pseudomonadati</taxon>
        <taxon>Bacteroidota</taxon>
        <taxon>Bacteroidia</taxon>
        <taxon>Bacteroidales</taxon>
        <taxon>Odoribacteraceae</taxon>
        <taxon>Odoribacter</taxon>
    </lineage>
</organism>
<dbReference type="Proteomes" id="UP001199750">
    <property type="component" value="Unassembled WGS sequence"/>
</dbReference>
<gene>
    <name evidence="2" type="ORF">DXA53_09950</name>
    <name evidence="1" type="ORF">L0P03_16555</name>
</gene>
<dbReference type="AlphaFoldDB" id="A0A413IC09"/>
<evidence type="ECO:0000313" key="2">
    <source>
        <dbReference type="EMBL" id="RGY06493.1"/>
    </source>
</evidence>
<sequence>MPEHPLLNFFDQLKIDNTYELFFPKKEQGLVIIWLYEKIKNKTFPNGIFKEADIQQAFQEISLLSREKIERNPWDHYNSHIMALQEFFLIYNEEDQTYKLRDYAEHICKKIYTILSNRFNPTIIEITCMDLAAKLNSIGSPTDLQNWLDVHLDKSKFVLKEQIDFLQQQIDTTIQALRDKAKLKDCTLTDTLKQVEEDLDKIRQQNKELRGAFRETKKIKNGLLDHPFRDSSDETDEKTAEAIDYFEEIRVSLDMVDSRIDRLQPKIKQFFNALNRPLFNTRVSKFLNFLLNRSSIQNNQLVLPEPVHPFVTHIPTTTFTVIQRQTELFPVHTSQSNTYTEDPQKRDKAFNAERIKLKQQNLAGLWISRIRDQRKYRKDIHLSKSFFRILDENQEDIQLGLIVIYQLIKAFDKDENWRVEIHPDELVSMPGHSFVIHDIWLKQK</sequence>
<dbReference type="EMBL" id="QSCO01000012">
    <property type="protein sequence ID" value="RGY06493.1"/>
    <property type="molecule type" value="Genomic_DNA"/>
</dbReference>
<evidence type="ECO:0000313" key="1">
    <source>
        <dbReference type="EMBL" id="MCG4961445.1"/>
    </source>
</evidence>
<dbReference type="Proteomes" id="UP000284434">
    <property type="component" value="Unassembled WGS sequence"/>
</dbReference>
<protein>
    <submittedName>
        <fullName evidence="2">Uncharacterized protein</fullName>
    </submittedName>
</protein>
<reference evidence="1" key="2">
    <citation type="submission" date="2022-01" db="EMBL/GenBank/DDBJ databases">
        <title>Collection of gut derived symbiotic bacterial strains cultured from healthy donors.</title>
        <authorList>
            <person name="Lin H."/>
            <person name="Kohout C."/>
            <person name="Waligurski E."/>
            <person name="Pamer E.G."/>
        </authorList>
    </citation>
    <scope>NUCLEOTIDE SEQUENCE</scope>
    <source>
        <strain evidence="1">DFI.1.149</strain>
    </source>
</reference>
<evidence type="ECO:0000313" key="3">
    <source>
        <dbReference type="Proteomes" id="UP000284434"/>
    </source>
</evidence>
<comment type="caution">
    <text evidence="2">The sequence shown here is derived from an EMBL/GenBank/DDBJ whole genome shotgun (WGS) entry which is preliminary data.</text>
</comment>
<dbReference type="RefSeq" id="WP_113028375.1">
    <property type="nucleotide sequence ID" value="NZ_CABJFF010000013.1"/>
</dbReference>
<name>A0A413IC09_9BACT</name>
<dbReference type="EMBL" id="JAKNDN010000036">
    <property type="protein sequence ID" value="MCG4961445.1"/>
    <property type="molecule type" value="Genomic_DNA"/>
</dbReference>